<dbReference type="PANTHER" id="PTHR38099">
    <property type="entry name" value="LARGE RIBOSOMAL RNA SUBUNIT ACCUMULATION PROTEIN YCED"/>
    <property type="match status" value="1"/>
</dbReference>
<dbReference type="InterPro" id="IPR003772">
    <property type="entry name" value="YceD"/>
</dbReference>
<dbReference type="RefSeq" id="WP_186915371.1">
    <property type="nucleotide sequence ID" value="NZ_JACOFZ010000001.1"/>
</dbReference>
<name>A0A923HU27_9BURK</name>
<dbReference type="PANTHER" id="PTHR38099:SF1">
    <property type="entry name" value="LARGE RIBOSOMAL RNA SUBUNIT ACCUMULATION PROTEIN YCED"/>
    <property type="match status" value="1"/>
</dbReference>
<dbReference type="GO" id="GO:0005829">
    <property type="term" value="C:cytosol"/>
    <property type="evidence" value="ECO:0007669"/>
    <property type="project" value="TreeGrafter"/>
</dbReference>
<evidence type="ECO:0000256" key="5">
    <source>
        <dbReference type="ARBA" id="ARBA00031841"/>
    </source>
</evidence>
<dbReference type="Pfam" id="PF02620">
    <property type="entry name" value="YceD"/>
    <property type="match status" value="1"/>
</dbReference>
<accession>A0A923HU27</accession>
<evidence type="ECO:0000313" key="6">
    <source>
        <dbReference type="EMBL" id="MBC3880091.1"/>
    </source>
</evidence>
<keyword evidence="4" id="KW-0690">Ribosome biogenesis</keyword>
<reference evidence="6" key="1">
    <citation type="submission" date="2020-08" db="EMBL/GenBank/DDBJ databases">
        <title>Novel species isolated from subtropical streams in China.</title>
        <authorList>
            <person name="Lu H."/>
        </authorList>
    </citation>
    <scope>NUCLEOTIDE SEQUENCE</scope>
    <source>
        <strain evidence="6">LX22W</strain>
    </source>
</reference>
<dbReference type="InterPro" id="IPR039255">
    <property type="entry name" value="YceD_bac"/>
</dbReference>
<gene>
    <name evidence="6" type="ORF">H8K36_01760</name>
</gene>
<comment type="caution">
    <text evidence="6">The sequence shown here is derived from an EMBL/GenBank/DDBJ whole genome shotgun (WGS) entry which is preliminary data.</text>
</comment>
<dbReference type="AlphaFoldDB" id="A0A923HU27"/>
<dbReference type="EMBL" id="JACOFZ010000001">
    <property type="protein sequence ID" value="MBC3880091.1"/>
    <property type="molecule type" value="Genomic_DNA"/>
</dbReference>
<comment type="similarity">
    <text evidence="2">Belongs to the DUF177 domain family.</text>
</comment>
<protein>
    <recommendedName>
        <fullName evidence="3">Large ribosomal RNA subunit accumulation protein YceD</fullName>
    </recommendedName>
    <alternativeName>
        <fullName evidence="5">23S rRNA accumulation protein YceD</fullName>
    </alternativeName>
</protein>
<dbReference type="Proteomes" id="UP000627446">
    <property type="component" value="Unassembled WGS sequence"/>
</dbReference>
<evidence type="ECO:0000256" key="4">
    <source>
        <dbReference type="ARBA" id="ARBA00022517"/>
    </source>
</evidence>
<dbReference type="GO" id="GO:0042254">
    <property type="term" value="P:ribosome biogenesis"/>
    <property type="evidence" value="ECO:0007669"/>
    <property type="project" value="UniProtKB-KW"/>
</dbReference>
<sequence length="178" mass="19414">MQAFVIDAFAFCQNHEQREGSAKIAEFPRLQAECVNAEAIVKWSLSGGFDQLGLPRLNLSVETQVELMCQRCLTPFKFDIDSHSELILAKNEEHADEIEGMLEDDEVDVVVGSKTFNVIELIEDEALLAIPQSPKHAVCPDVVLVSSNQSEAANNVDAVDAASTGGKVSPFAVLKKLQ</sequence>
<comment type="function">
    <text evidence="1">Plays a role in synthesis, processing and/or stability of 23S rRNA.</text>
</comment>
<evidence type="ECO:0000256" key="3">
    <source>
        <dbReference type="ARBA" id="ARBA00015716"/>
    </source>
</evidence>
<evidence type="ECO:0000256" key="2">
    <source>
        <dbReference type="ARBA" id="ARBA00010740"/>
    </source>
</evidence>
<evidence type="ECO:0000313" key="7">
    <source>
        <dbReference type="Proteomes" id="UP000627446"/>
    </source>
</evidence>
<proteinExistence type="inferred from homology"/>
<keyword evidence="7" id="KW-1185">Reference proteome</keyword>
<evidence type="ECO:0000256" key="1">
    <source>
        <dbReference type="ARBA" id="ARBA00002868"/>
    </source>
</evidence>
<organism evidence="6 7">
    <name type="scientific">Undibacterium nitidum</name>
    <dbReference type="NCBI Taxonomy" id="2762298"/>
    <lineage>
        <taxon>Bacteria</taxon>
        <taxon>Pseudomonadati</taxon>
        <taxon>Pseudomonadota</taxon>
        <taxon>Betaproteobacteria</taxon>
        <taxon>Burkholderiales</taxon>
        <taxon>Oxalobacteraceae</taxon>
        <taxon>Undibacterium</taxon>
    </lineage>
</organism>